<evidence type="ECO:0000259" key="6">
    <source>
        <dbReference type="Pfam" id="PF13700"/>
    </source>
</evidence>
<sequence>MAHRAVLTARQRAALFDLPTDEMALLRHYTLDDEDIENIRTRRRPENQIGFALQLCALRYPGRLLKAGEVIPEPVSRFVAAQLGLKPDHLLPYATREKTRREHLEALRKMYGYKMFSGKRAKKMRTWLEQNAEAAQTSEVLVHGFVEECRNRQIVLPGISVIERRCADALVAAERRVEARIAAHLDANMRGQLDSLLSEEVDGRVSRFIWLRQFEVGKNSADINRQLDRLEFLQRLALSPTILDDVPAHRVAQLRRQGERYFTDGLRDITSDRRLAILATCVVEWSAAIADTVVETHDRIVGSIWREAKKICDARVAAAQAEIAATLAGFETLGTTLLLAKGDEVAVAGAVDASCGWDVLENLVVTAGALGKTVKADALAYVEQGYHRFKLYAPRMLEALDITGASVAEPLLAATDVIRDKRDIPSRSAPFLQPQSRWRSQLRNPETNRDRLWVVTVLFHLREAFRSGDVWLSHSRRYSDMKQALVPVEAAQTMGLSMPLEPEVWIADRKQRLEDGLHRLAMAVKTGTLPGGAIEDGRLRVDRLEADVPAEADSLILDLYRRLPEVRITDILTDVDNDTGLTDAFTHLRTGVPCKDKLGLLNVILAEGLNLGLSKMAGASSTHSFTQLARLSNWHVESDAINRALTMVIEAQAQLPMAKYWGSGQTASSDGQFFPTTRQGEAMNLINAKYGHEPGLKAYTHVSDQYGPFATQVIPATVNEAPYILDGLLMNPTGKRIKEQYADTGGFTDLVFAATSLLGYLFIPRIRDLPSKRLHVFDRRSVPTELRGLVGDKIRDNTIIANWPDVLRCIATMLSGRMQPSHLLKKLAARPRQHDLAVALREIGRVERTLFIIEWLLDTDMQRRAQIGLNKGEAHHALKNALRIGRQGEIRDRTTEGQHFRIAGLNLLTAIIIYWNTKQLGVAVAERRKAGLDTPAYLLAHISPLGWAHIILTGEYRWRKMKAGKL</sequence>
<gene>
    <name evidence="7" type="ORF">M3P21_19245</name>
</gene>
<dbReference type="InterPro" id="IPR025296">
    <property type="entry name" value="DUF4158"/>
</dbReference>
<dbReference type="Proteomes" id="UP001203880">
    <property type="component" value="Unassembled WGS sequence"/>
</dbReference>
<feature type="domain" description="DUF4158" evidence="6">
    <location>
        <begin position="7"/>
        <end position="169"/>
    </location>
</feature>
<dbReference type="InterPro" id="IPR047653">
    <property type="entry name" value="Tn3-like_transpos"/>
</dbReference>
<evidence type="ECO:0000256" key="3">
    <source>
        <dbReference type="ARBA" id="ARBA00023125"/>
    </source>
</evidence>
<protein>
    <submittedName>
        <fullName evidence="7">Tn3 family transposase</fullName>
    </submittedName>
</protein>
<reference evidence="7" key="1">
    <citation type="submission" date="2022-05" db="EMBL/GenBank/DDBJ databases">
        <authorList>
            <person name="Park J.-S."/>
        </authorList>
    </citation>
    <scope>NUCLEOTIDE SEQUENCE</scope>
    <source>
        <strain evidence="7">2012CJ41-6</strain>
    </source>
</reference>
<proteinExistence type="inferred from homology"/>
<evidence type="ECO:0000259" key="5">
    <source>
        <dbReference type="Pfam" id="PF01526"/>
    </source>
</evidence>
<dbReference type="Pfam" id="PF01526">
    <property type="entry name" value="DDE_Tnp_Tn3"/>
    <property type="match status" value="1"/>
</dbReference>
<dbReference type="EMBL" id="JAMFMB010000034">
    <property type="protein sequence ID" value="MCL6285669.1"/>
    <property type="molecule type" value="Genomic_DNA"/>
</dbReference>
<feature type="domain" description="Tn3 transposase DDE" evidence="5">
    <location>
        <begin position="570"/>
        <end position="956"/>
    </location>
</feature>
<comment type="caution">
    <text evidence="7">The sequence shown here is derived from an EMBL/GenBank/DDBJ whole genome shotgun (WGS) entry which is preliminary data.</text>
</comment>
<name>A0ABT0Q712_9RHOB</name>
<keyword evidence="3" id="KW-0238">DNA-binding</keyword>
<keyword evidence="8" id="KW-1185">Reference proteome</keyword>
<keyword evidence="2" id="KW-0815">Transposition</keyword>
<evidence type="ECO:0000256" key="1">
    <source>
        <dbReference type="ARBA" id="ARBA00009402"/>
    </source>
</evidence>
<evidence type="ECO:0000313" key="7">
    <source>
        <dbReference type="EMBL" id="MCL6285669.1"/>
    </source>
</evidence>
<accession>A0ABT0Q712</accession>
<evidence type="ECO:0000256" key="4">
    <source>
        <dbReference type="ARBA" id="ARBA00023172"/>
    </source>
</evidence>
<evidence type="ECO:0000313" key="8">
    <source>
        <dbReference type="Proteomes" id="UP001203880"/>
    </source>
</evidence>
<dbReference type="Pfam" id="PF13700">
    <property type="entry name" value="DUF4158"/>
    <property type="match status" value="1"/>
</dbReference>
<comment type="similarity">
    <text evidence="1">Belongs to the transposase 7 family.</text>
</comment>
<dbReference type="RefSeq" id="WP_249712680.1">
    <property type="nucleotide sequence ID" value="NZ_JAMFMB010000034.1"/>
</dbReference>
<dbReference type="InterPro" id="IPR002513">
    <property type="entry name" value="Tn3_Tnp_DDE_dom"/>
</dbReference>
<dbReference type="NCBIfam" id="NF033527">
    <property type="entry name" value="transpos_Tn3"/>
    <property type="match status" value="1"/>
</dbReference>
<keyword evidence="4" id="KW-0233">DNA recombination</keyword>
<organism evidence="7 8">
    <name type="scientific">Ruegeria spongiae</name>
    <dbReference type="NCBI Taxonomy" id="2942209"/>
    <lineage>
        <taxon>Bacteria</taxon>
        <taxon>Pseudomonadati</taxon>
        <taxon>Pseudomonadota</taxon>
        <taxon>Alphaproteobacteria</taxon>
        <taxon>Rhodobacterales</taxon>
        <taxon>Roseobacteraceae</taxon>
        <taxon>Ruegeria</taxon>
    </lineage>
</organism>
<evidence type="ECO:0000256" key="2">
    <source>
        <dbReference type="ARBA" id="ARBA00022578"/>
    </source>
</evidence>